<dbReference type="EMBL" id="KQ415932">
    <property type="protein sequence ID" value="KOF99599.1"/>
    <property type="molecule type" value="Genomic_DNA"/>
</dbReference>
<organism evidence="1">
    <name type="scientific">Octopus bimaculoides</name>
    <name type="common">California two-spotted octopus</name>
    <dbReference type="NCBI Taxonomy" id="37653"/>
    <lineage>
        <taxon>Eukaryota</taxon>
        <taxon>Metazoa</taxon>
        <taxon>Spiralia</taxon>
        <taxon>Lophotrochozoa</taxon>
        <taxon>Mollusca</taxon>
        <taxon>Cephalopoda</taxon>
        <taxon>Coleoidea</taxon>
        <taxon>Octopodiformes</taxon>
        <taxon>Octopoda</taxon>
        <taxon>Incirrata</taxon>
        <taxon>Octopodidae</taxon>
        <taxon>Octopus</taxon>
    </lineage>
</organism>
<proteinExistence type="predicted"/>
<dbReference type="AlphaFoldDB" id="A0A0L8IDU2"/>
<accession>A0A0L8IDU2</accession>
<reference evidence="1" key="1">
    <citation type="submission" date="2015-07" db="EMBL/GenBank/DDBJ databases">
        <title>MeaNS - Measles Nucleotide Surveillance Program.</title>
        <authorList>
            <person name="Tran T."/>
            <person name="Druce J."/>
        </authorList>
    </citation>
    <scope>NUCLEOTIDE SEQUENCE</scope>
    <source>
        <strain evidence="1">UCB-OBI-ISO-001</strain>
        <tissue evidence="1">Gonad</tissue>
    </source>
</reference>
<gene>
    <name evidence="1" type="ORF">OCBIM_22014516mg</name>
</gene>
<sequence>MEIPAGFFSVICTWKCFKRWTNNYFGSGRKSKYHSDTYSNYSGDCFLMFLWFSD</sequence>
<name>A0A0L8IDU2_OCTBM</name>
<evidence type="ECO:0000313" key="1">
    <source>
        <dbReference type="EMBL" id="KOF99599.1"/>
    </source>
</evidence>
<protein>
    <submittedName>
        <fullName evidence="1">Uncharacterized protein</fullName>
    </submittedName>
</protein>